<keyword evidence="3" id="KW-1185">Reference proteome</keyword>
<accession>A0A3B3C9P8</accession>
<proteinExistence type="predicted"/>
<dbReference type="PaxDb" id="30732-ENSOMEP00000014540"/>
<evidence type="ECO:0000313" key="2">
    <source>
        <dbReference type="Ensembl" id="ENSOMEP00000014540.1"/>
    </source>
</evidence>
<dbReference type="SUPFAM" id="SSF51101">
    <property type="entry name" value="Mannose-binding lectins"/>
    <property type="match status" value="1"/>
</dbReference>
<dbReference type="Gene3D" id="2.100.10.30">
    <property type="entry name" value="Jacalin-like lectin domain"/>
    <property type="match status" value="1"/>
</dbReference>
<evidence type="ECO:0000313" key="3">
    <source>
        <dbReference type="Proteomes" id="UP000261560"/>
    </source>
</evidence>
<dbReference type="Proteomes" id="UP000261560">
    <property type="component" value="Unplaced"/>
</dbReference>
<dbReference type="Pfam" id="PF01419">
    <property type="entry name" value="Jacalin"/>
    <property type="match status" value="1"/>
</dbReference>
<dbReference type="InterPro" id="IPR001229">
    <property type="entry name" value="Jacalin-like_lectin_dom"/>
</dbReference>
<evidence type="ECO:0000259" key="1">
    <source>
        <dbReference type="Pfam" id="PF01419"/>
    </source>
</evidence>
<sequence>KTFPPSATNGGTPFIYWPGQTGSVLKKLEVWVGEHQVGCIKITMSDGSGKTFGHSSFTFDDGDYFKSLTLWSNNAGNRLGGIKLTTRNGRSYQAFPTEGRPPIEPTEVDVGSGMCFGVHGRAGREIDAFGFIPFSLENTKLNQILPESVNLLTFRGSNSFAEKQKVSVIGCCCSKLMSDPIT</sequence>
<reference evidence="2" key="1">
    <citation type="submission" date="2025-08" db="UniProtKB">
        <authorList>
            <consortium name="Ensembl"/>
        </authorList>
    </citation>
    <scope>IDENTIFICATION</scope>
</reference>
<feature type="domain" description="Jacalin-type lectin" evidence="1">
    <location>
        <begin position="9"/>
        <end position="132"/>
    </location>
</feature>
<dbReference type="OMA" id="CIKITMS"/>
<dbReference type="InterPro" id="IPR036404">
    <property type="entry name" value="Jacalin-like_lectin_dom_sf"/>
</dbReference>
<dbReference type="AlphaFoldDB" id="A0A3B3C9P8"/>
<dbReference type="Ensembl" id="ENSOMET00000022467.1">
    <property type="protein sequence ID" value="ENSOMEP00000014540.1"/>
    <property type="gene ID" value="ENSOMEG00000016056.1"/>
</dbReference>
<organism evidence="2 3">
    <name type="scientific">Oryzias melastigma</name>
    <name type="common">Marine medaka</name>
    <dbReference type="NCBI Taxonomy" id="30732"/>
    <lineage>
        <taxon>Eukaryota</taxon>
        <taxon>Metazoa</taxon>
        <taxon>Chordata</taxon>
        <taxon>Craniata</taxon>
        <taxon>Vertebrata</taxon>
        <taxon>Euteleostomi</taxon>
        <taxon>Actinopterygii</taxon>
        <taxon>Neopterygii</taxon>
        <taxon>Teleostei</taxon>
        <taxon>Neoteleostei</taxon>
        <taxon>Acanthomorphata</taxon>
        <taxon>Ovalentaria</taxon>
        <taxon>Atherinomorphae</taxon>
        <taxon>Beloniformes</taxon>
        <taxon>Adrianichthyidae</taxon>
        <taxon>Oryziinae</taxon>
        <taxon>Oryzias</taxon>
    </lineage>
</organism>
<reference evidence="2" key="2">
    <citation type="submission" date="2025-09" db="UniProtKB">
        <authorList>
            <consortium name="Ensembl"/>
        </authorList>
    </citation>
    <scope>IDENTIFICATION</scope>
</reference>
<protein>
    <recommendedName>
        <fullName evidence="1">Jacalin-type lectin domain-containing protein</fullName>
    </recommendedName>
</protein>
<name>A0A3B3C9P8_ORYME</name>
<dbReference type="GeneTree" id="ENSGT00940000174934"/>